<protein>
    <submittedName>
        <fullName evidence="1">Uncharacterized protein</fullName>
    </submittedName>
</protein>
<name>A0ACC7RC71_9VIBR</name>
<comment type="caution">
    <text evidence="1">The sequence shown here is derived from an EMBL/GenBank/DDBJ whole genome shotgun (WGS) entry which is preliminary data.</text>
</comment>
<evidence type="ECO:0000313" key="2">
    <source>
        <dbReference type="Proteomes" id="UP001354073"/>
    </source>
</evidence>
<evidence type="ECO:0000313" key="1">
    <source>
        <dbReference type="EMBL" id="MGI1897408.1"/>
    </source>
</evidence>
<sequence length="227" mass="26457">MFDEEQKKAVMRAYTFAHGVGKEHIRYLEKNRSSNALAMLEELRSEHTPEELKKCVLDLAIEYHYWKAPSSNCGLIPHLEDIETELRSLIAKFESLKNTAPNTFDEIAYLMHSPYVRSGEFKTNTFTYYDPQIELNHLTRAVSITKSDVQKKGRAAKKRGFYWKLIERVWQQITYQSPQSGQSSGFIKFSEMVFNSGKSSEDSFESAEALSKDYRRYLEVKRLKENI</sequence>
<gene>
    <name evidence="1" type="ORF">REH74_007750</name>
</gene>
<reference evidence="1" key="1">
    <citation type="submission" date="2024-11" db="EMBL/GenBank/DDBJ databases">
        <title>Identification of new Vibrio campbellii strains harboring the pVA1 plasmid isolated from Penaeus vannamei postlarvae affected by outbreaks of acute hepatopancreatic necrosis disease (AHPND) in Mexico.</title>
        <authorList>
            <person name="Gomez-Gil B."/>
            <person name="Enciso-Ibarra J."/>
        </authorList>
    </citation>
    <scope>NUCLEOTIDE SEQUENCE</scope>
    <source>
        <strain evidence="1">M270204</strain>
    </source>
</reference>
<dbReference type="EMBL" id="JAVHXJ020000024">
    <property type="protein sequence ID" value="MGI1897408.1"/>
    <property type="molecule type" value="Genomic_DNA"/>
</dbReference>
<organism evidence="1 2">
    <name type="scientific">Vibrio campbellii</name>
    <dbReference type="NCBI Taxonomy" id="680"/>
    <lineage>
        <taxon>Bacteria</taxon>
        <taxon>Pseudomonadati</taxon>
        <taxon>Pseudomonadota</taxon>
        <taxon>Gammaproteobacteria</taxon>
        <taxon>Vibrionales</taxon>
        <taxon>Vibrionaceae</taxon>
        <taxon>Vibrio</taxon>
    </lineage>
</organism>
<accession>A0ACC7RC71</accession>
<dbReference type="Proteomes" id="UP001354073">
    <property type="component" value="Unassembled WGS sequence"/>
</dbReference>
<proteinExistence type="predicted"/>